<dbReference type="Pfam" id="PF04672">
    <property type="entry name" value="Methyltransf_19"/>
    <property type="match status" value="1"/>
</dbReference>
<dbReference type="Gene3D" id="3.40.50.150">
    <property type="entry name" value="Vaccinia Virus protein VP39"/>
    <property type="match status" value="1"/>
</dbReference>
<dbReference type="SUPFAM" id="SSF53335">
    <property type="entry name" value="S-adenosyl-L-methionine-dependent methyltransferases"/>
    <property type="match status" value="1"/>
</dbReference>
<dbReference type="Proteomes" id="UP001500416">
    <property type="component" value="Unassembled WGS sequence"/>
</dbReference>
<reference evidence="2" key="1">
    <citation type="journal article" date="2019" name="Int. J. Syst. Evol. Microbiol.">
        <title>The Global Catalogue of Microorganisms (GCM) 10K type strain sequencing project: providing services to taxonomists for standard genome sequencing and annotation.</title>
        <authorList>
            <consortium name="The Broad Institute Genomics Platform"/>
            <consortium name="The Broad Institute Genome Sequencing Center for Infectious Disease"/>
            <person name="Wu L."/>
            <person name="Ma J."/>
        </authorList>
    </citation>
    <scope>NUCLEOTIDE SEQUENCE [LARGE SCALE GENOMIC DNA]</scope>
    <source>
        <strain evidence="2">JCM 3380</strain>
    </source>
</reference>
<gene>
    <name evidence="1" type="ORF">GCM10010492_64960</name>
</gene>
<evidence type="ECO:0000313" key="1">
    <source>
        <dbReference type="EMBL" id="GAA0255171.1"/>
    </source>
</evidence>
<keyword evidence="2" id="KW-1185">Reference proteome</keyword>
<dbReference type="InterPro" id="IPR006764">
    <property type="entry name" value="SAM_dep_MeTrfase_SAV2177_type"/>
</dbReference>
<dbReference type="CDD" id="cd02440">
    <property type="entry name" value="AdoMet_MTases"/>
    <property type="match status" value="1"/>
</dbReference>
<name>A0ABP3E815_9PSEU</name>
<dbReference type="InterPro" id="IPR029063">
    <property type="entry name" value="SAM-dependent_MTases_sf"/>
</dbReference>
<accession>A0ABP3E815</accession>
<organism evidence="1 2">
    <name type="scientific">Saccharothrix mutabilis subsp. mutabilis</name>
    <dbReference type="NCBI Taxonomy" id="66855"/>
    <lineage>
        <taxon>Bacteria</taxon>
        <taxon>Bacillati</taxon>
        <taxon>Actinomycetota</taxon>
        <taxon>Actinomycetes</taxon>
        <taxon>Pseudonocardiales</taxon>
        <taxon>Pseudonocardiaceae</taxon>
        <taxon>Saccharothrix</taxon>
    </lineage>
</organism>
<keyword evidence="1" id="KW-0808">Transferase</keyword>
<keyword evidence="1" id="KW-0489">Methyltransferase</keyword>
<dbReference type="GO" id="GO:0008168">
    <property type="term" value="F:methyltransferase activity"/>
    <property type="evidence" value="ECO:0007669"/>
    <property type="project" value="UniProtKB-KW"/>
</dbReference>
<dbReference type="RefSeq" id="WP_343938146.1">
    <property type="nucleotide sequence ID" value="NZ_BAAABU010000023.1"/>
</dbReference>
<proteinExistence type="predicted"/>
<dbReference type="PIRSF" id="PIRSF017393">
    <property type="entry name" value="MTase_SAV2177"/>
    <property type="match status" value="1"/>
</dbReference>
<dbReference type="EMBL" id="BAAABU010000023">
    <property type="protein sequence ID" value="GAA0255171.1"/>
    <property type="molecule type" value="Genomic_DNA"/>
</dbReference>
<sequence length="274" mass="30188">MTRTRDWVPDSVDVSVPSMARTYDYMLGGAHNFAVDREVGQKIEQVMPGLRTAARVNRAFLKRVVRFMVDSGIRQFLDIGSGIPTVANVHEVAQLADPSCRVVYVDRDPIAVAHSELMLATNDRAAIVKADMRDPEHILDHPVTRSLIDFDQPVGLLFLLVLHWVPDESNPHALLARYRDALAPGSFLALTHVSADHQDSTLTAATDVIKRSNSPDQITERTHAQVTALFGDFDLVEPGLVGCGEWRPHGPGDISDRPNMNMLVYAGVAQKPTP</sequence>
<comment type="caution">
    <text evidence="1">The sequence shown here is derived from an EMBL/GenBank/DDBJ whole genome shotgun (WGS) entry which is preliminary data.</text>
</comment>
<protein>
    <submittedName>
        <fullName evidence="1">SAM-dependent methyltransferase</fullName>
    </submittedName>
</protein>
<evidence type="ECO:0000313" key="2">
    <source>
        <dbReference type="Proteomes" id="UP001500416"/>
    </source>
</evidence>
<dbReference type="GO" id="GO:0032259">
    <property type="term" value="P:methylation"/>
    <property type="evidence" value="ECO:0007669"/>
    <property type="project" value="UniProtKB-KW"/>
</dbReference>